<accession>A0ABV8JEW0</accession>
<sequence>MITYLLGLVSAGVWTGYLVLLIRRRKEELDGMTAMVTAMATGTLSGLLIGTVLGVWYGQMTAPTVYASLAGSAGGYQAGKPIRFSASLEGLLSGIMGGAMGAMLGVMIREEAPIFLVGMIHVIFVVAKMMTIGLIHCGSAECPAQIRRRFIRRPWPILWMGTILVIALWESSFTDPIPFWQQLFHLPPIPYEPHADLPPPPHHH</sequence>
<evidence type="ECO:0000256" key="1">
    <source>
        <dbReference type="SAM" id="Phobius"/>
    </source>
</evidence>
<feature type="transmembrane region" description="Helical" evidence="1">
    <location>
        <begin position="114"/>
        <end position="135"/>
    </location>
</feature>
<dbReference type="RefSeq" id="WP_380703043.1">
    <property type="nucleotide sequence ID" value="NZ_JBHSAP010000007.1"/>
</dbReference>
<keyword evidence="1" id="KW-0472">Membrane</keyword>
<feature type="transmembrane region" description="Helical" evidence="1">
    <location>
        <begin position="91"/>
        <end position="108"/>
    </location>
</feature>
<evidence type="ECO:0000313" key="2">
    <source>
        <dbReference type="EMBL" id="MFC4076312.1"/>
    </source>
</evidence>
<comment type="caution">
    <text evidence="2">The sequence shown here is derived from an EMBL/GenBank/DDBJ whole genome shotgun (WGS) entry which is preliminary data.</text>
</comment>
<keyword evidence="1" id="KW-1133">Transmembrane helix</keyword>
<reference evidence="3" key="1">
    <citation type="journal article" date="2019" name="Int. J. Syst. Evol. Microbiol.">
        <title>The Global Catalogue of Microorganisms (GCM) 10K type strain sequencing project: providing services to taxonomists for standard genome sequencing and annotation.</title>
        <authorList>
            <consortium name="The Broad Institute Genomics Platform"/>
            <consortium name="The Broad Institute Genome Sequencing Center for Infectious Disease"/>
            <person name="Wu L."/>
            <person name="Ma J."/>
        </authorList>
    </citation>
    <scope>NUCLEOTIDE SEQUENCE [LARGE SCALE GENOMIC DNA]</scope>
    <source>
        <strain evidence="3">IBRC-M 10813</strain>
    </source>
</reference>
<keyword evidence="3" id="KW-1185">Reference proteome</keyword>
<name>A0ABV8JEW0_9BACL</name>
<dbReference type="Proteomes" id="UP001595843">
    <property type="component" value="Unassembled WGS sequence"/>
</dbReference>
<organism evidence="2 3">
    <name type="scientific">Salinithrix halophila</name>
    <dbReference type="NCBI Taxonomy" id="1485204"/>
    <lineage>
        <taxon>Bacteria</taxon>
        <taxon>Bacillati</taxon>
        <taxon>Bacillota</taxon>
        <taxon>Bacilli</taxon>
        <taxon>Bacillales</taxon>
        <taxon>Thermoactinomycetaceae</taxon>
        <taxon>Salinithrix</taxon>
    </lineage>
</organism>
<feature type="transmembrane region" description="Helical" evidence="1">
    <location>
        <begin position="6"/>
        <end position="22"/>
    </location>
</feature>
<evidence type="ECO:0000313" key="3">
    <source>
        <dbReference type="Proteomes" id="UP001595843"/>
    </source>
</evidence>
<feature type="transmembrane region" description="Helical" evidence="1">
    <location>
        <begin position="34"/>
        <end position="57"/>
    </location>
</feature>
<proteinExistence type="predicted"/>
<keyword evidence="1" id="KW-0812">Transmembrane</keyword>
<feature type="transmembrane region" description="Helical" evidence="1">
    <location>
        <begin position="155"/>
        <end position="173"/>
    </location>
</feature>
<dbReference type="EMBL" id="JBHSAP010000007">
    <property type="protein sequence ID" value="MFC4076312.1"/>
    <property type="molecule type" value="Genomic_DNA"/>
</dbReference>
<gene>
    <name evidence="2" type="ORF">ACFOUO_05745</name>
</gene>
<protein>
    <submittedName>
        <fullName evidence="2">Uncharacterized protein</fullName>
    </submittedName>
</protein>